<dbReference type="AlphaFoldDB" id="K0NDV3"/>
<feature type="domain" description="Glycosyl transferase family 1" evidence="1">
    <location>
        <begin position="179"/>
        <end position="335"/>
    </location>
</feature>
<keyword evidence="3" id="KW-1185">Reference proteome</keyword>
<dbReference type="OrthoDB" id="433681at2"/>
<dbReference type="SUPFAM" id="SSF53756">
    <property type="entry name" value="UDP-Glycosyltransferase/glycogen phosphorylase"/>
    <property type="match status" value="1"/>
</dbReference>
<dbReference type="EMBL" id="FO203503">
    <property type="protein sequence ID" value="CCK78985.1"/>
    <property type="molecule type" value="Genomic_DNA"/>
</dbReference>
<dbReference type="PANTHER" id="PTHR12526">
    <property type="entry name" value="GLYCOSYLTRANSFERASE"/>
    <property type="match status" value="1"/>
</dbReference>
<dbReference type="Pfam" id="PF00534">
    <property type="entry name" value="Glycos_transf_1"/>
    <property type="match status" value="1"/>
</dbReference>
<reference evidence="2 3" key="1">
    <citation type="journal article" date="2013" name="Environ. Microbiol.">
        <title>Complete genome, catabolic sub-proteomes and key-metabolites of Desulfobacula toluolica Tol2, a marine, aromatic compound-degrading, sulfate-reducing bacterium.</title>
        <authorList>
            <person name="Wohlbrand L."/>
            <person name="Jacob J.H."/>
            <person name="Kube M."/>
            <person name="Mussmann M."/>
            <person name="Jarling R."/>
            <person name="Beck A."/>
            <person name="Amann R."/>
            <person name="Wilkes H."/>
            <person name="Reinhardt R."/>
            <person name="Rabus R."/>
        </authorList>
    </citation>
    <scope>NUCLEOTIDE SEQUENCE [LARGE SCALE GENOMIC DNA]</scope>
    <source>
        <strain evidence="3">DSM 7467 / Tol2</strain>
    </source>
</reference>
<dbReference type="HOGENOM" id="CLU_061132_0_0_7"/>
<dbReference type="Gene3D" id="3.40.50.2000">
    <property type="entry name" value="Glycogen Phosphorylase B"/>
    <property type="match status" value="1"/>
</dbReference>
<name>K0NDV3_DESTT</name>
<keyword evidence="2" id="KW-0808">Transferase</keyword>
<accession>K0NDV3</accession>
<proteinExistence type="predicted"/>
<evidence type="ECO:0000313" key="2">
    <source>
        <dbReference type="EMBL" id="CCK78985.1"/>
    </source>
</evidence>
<dbReference type="Proteomes" id="UP000007347">
    <property type="component" value="Chromosome"/>
</dbReference>
<dbReference type="RefSeq" id="WP_014956337.1">
    <property type="nucleotide sequence ID" value="NC_018645.1"/>
</dbReference>
<dbReference type="KEGG" id="dto:TOL2_C08170"/>
<sequence>MKIVFWVNIPSINMASLWRELADIWAEEITVIAEERILESRIKLGWQVPDLKGIRIFYLNECLVTPQIFVYEYIQKHADAVHILGLGSRSADLAMKGLKKISNPRVMIISERIDFRQLKMKLKAPIYYWRFLRCNRYLSAFLAMGNLGVRSFKRLGISSDKLYPFSYALRMNPTQTDKTEKKCKSRPLRFIYVGRNSKTKGIDVLLKAFVHLADKEWQLSVAGFEPTLKMKKQLLNQGLYEKINFLGPVRHDQIFKLLAEHDVCLVPSRYDGWGMAGSEAIASGIGVIITDKVGSLDMVKYSGAGRIVRAGNISELRNAVDCLIEKPEIAEHWKTLASEYLPNLSSKRLAEYLGAILRYEFKNKHNDVRPTYPLANPDRHAQ</sequence>
<gene>
    <name evidence="2" type="ordered locus">TOL2_C08170</name>
</gene>
<dbReference type="GO" id="GO:0016757">
    <property type="term" value="F:glycosyltransferase activity"/>
    <property type="evidence" value="ECO:0007669"/>
    <property type="project" value="InterPro"/>
</dbReference>
<evidence type="ECO:0000259" key="1">
    <source>
        <dbReference type="Pfam" id="PF00534"/>
    </source>
</evidence>
<dbReference type="STRING" id="651182.TOL2_C08170"/>
<protein>
    <submittedName>
        <fullName evidence="2">Putative glycosyl transferase, group 1</fullName>
    </submittedName>
</protein>
<evidence type="ECO:0000313" key="3">
    <source>
        <dbReference type="Proteomes" id="UP000007347"/>
    </source>
</evidence>
<dbReference type="InterPro" id="IPR001296">
    <property type="entry name" value="Glyco_trans_1"/>
</dbReference>
<organism evidence="2 3">
    <name type="scientific">Desulfobacula toluolica (strain DSM 7467 / Tol2)</name>
    <dbReference type="NCBI Taxonomy" id="651182"/>
    <lineage>
        <taxon>Bacteria</taxon>
        <taxon>Pseudomonadati</taxon>
        <taxon>Thermodesulfobacteriota</taxon>
        <taxon>Desulfobacteria</taxon>
        <taxon>Desulfobacterales</taxon>
        <taxon>Desulfobacteraceae</taxon>
        <taxon>Desulfobacula</taxon>
    </lineage>
</organism>